<feature type="transmembrane region" description="Helical" evidence="1">
    <location>
        <begin position="107"/>
        <end position="124"/>
    </location>
</feature>
<feature type="transmembrane region" description="Helical" evidence="1">
    <location>
        <begin position="53"/>
        <end position="71"/>
    </location>
</feature>
<dbReference type="InterPro" id="IPR002656">
    <property type="entry name" value="Acyl_transf_3_dom"/>
</dbReference>
<name>A0AAJ1SXG4_9MICC</name>
<proteinExistence type="predicted"/>
<feature type="transmembrane region" description="Helical" evidence="1">
    <location>
        <begin position="130"/>
        <end position="147"/>
    </location>
</feature>
<evidence type="ECO:0000256" key="1">
    <source>
        <dbReference type="SAM" id="Phobius"/>
    </source>
</evidence>
<protein>
    <submittedName>
        <fullName evidence="3">Peptidoglycan/LPS O-acetylase OafA/YrhL</fullName>
    </submittedName>
</protein>
<dbReference type="GO" id="GO:0016020">
    <property type="term" value="C:membrane"/>
    <property type="evidence" value="ECO:0007669"/>
    <property type="project" value="TreeGrafter"/>
</dbReference>
<dbReference type="PANTHER" id="PTHR23028:SF53">
    <property type="entry name" value="ACYL_TRANSF_3 DOMAIN-CONTAINING PROTEIN"/>
    <property type="match status" value="1"/>
</dbReference>
<feature type="transmembrane region" description="Helical" evidence="1">
    <location>
        <begin position="191"/>
        <end position="209"/>
    </location>
</feature>
<dbReference type="GO" id="GO:0000271">
    <property type="term" value="P:polysaccharide biosynthetic process"/>
    <property type="evidence" value="ECO:0007669"/>
    <property type="project" value="TreeGrafter"/>
</dbReference>
<sequence length="242" mass="26720">MNLHDEKGDVLRDSVLLLGTSSLNSPLWSLQWEIVFSLLLPLFVVAAIWFRRFWVIAAMALIMLIGLADLINVVGPAYLPIFGVGVLMAARRDRLHAWATKLNSRSWGLLFVASLMLLNVHWVAPPFLMARAVAALGGAVLVFVFIGSKLATSFGKGPAVQWLGTRSFSLYLVHEPVVMAIAFGLRITDPLLVVAIAMPASFVLAEGFFRLMERPCHRLSVIVGRFATKWAGPTQQRLVTQR</sequence>
<keyword evidence="1" id="KW-0472">Membrane</keyword>
<accession>A0AAJ1SXG4</accession>
<organism evidence="3 4">
    <name type="scientific">Pseudarthrobacter niigatensis</name>
    <dbReference type="NCBI Taxonomy" id="369935"/>
    <lineage>
        <taxon>Bacteria</taxon>
        <taxon>Bacillati</taxon>
        <taxon>Actinomycetota</taxon>
        <taxon>Actinomycetes</taxon>
        <taxon>Micrococcales</taxon>
        <taxon>Micrococcaceae</taxon>
        <taxon>Pseudarthrobacter</taxon>
    </lineage>
</organism>
<evidence type="ECO:0000313" key="3">
    <source>
        <dbReference type="EMBL" id="MDQ0147984.1"/>
    </source>
</evidence>
<dbReference type="GO" id="GO:0016747">
    <property type="term" value="F:acyltransferase activity, transferring groups other than amino-acyl groups"/>
    <property type="evidence" value="ECO:0007669"/>
    <property type="project" value="InterPro"/>
</dbReference>
<gene>
    <name evidence="3" type="ORF">J2T23_003912</name>
</gene>
<keyword evidence="1" id="KW-1133">Transmembrane helix</keyword>
<feature type="domain" description="Acyltransferase 3" evidence="2">
    <location>
        <begin position="18"/>
        <end position="205"/>
    </location>
</feature>
<dbReference type="Proteomes" id="UP001239267">
    <property type="component" value="Unassembled WGS sequence"/>
</dbReference>
<evidence type="ECO:0000259" key="2">
    <source>
        <dbReference type="Pfam" id="PF01757"/>
    </source>
</evidence>
<keyword evidence="1" id="KW-0812">Transmembrane</keyword>
<feature type="transmembrane region" description="Helical" evidence="1">
    <location>
        <begin position="27"/>
        <end position="46"/>
    </location>
</feature>
<reference evidence="3 4" key="1">
    <citation type="submission" date="2023-07" db="EMBL/GenBank/DDBJ databases">
        <title>Sorghum-associated microbial communities from plants grown in Nebraska, USA.</title>
        <authorList>
            <person name="Schachtman D."/>
        </authorList>
    </citation>
    <scope>NUCLEOTIDE SEQUENCE [LARGE SCALE GENOMIC DNA]</scope>
    <source>
        <strain evidence="3 4">DS1001</strain>
    </source>
</reference>
<dbReference type="AlphaFoldDB" id="A0AAJ1SXG4"/>
<comment type="caution">
    <text evidence="3">The sequence shown here is derived from an EMBL/GenBank/DDBJ whole genome shotgun (WGS) entry which is preliminary data.</text>
</comment>
<evidence type="ECO:0000313" key="4">
    <source>
        <dbReference type="Proteomes" id="UP001239267"/>
    </source>
</evidence>
<dbReference type="EMBL" id="JAUSTB010000022">
    <property type="protein sequence ID" value="MDQ0147984.1"/>
    <property type="molecule type" value="Genomic_DNA"/>
</dbReference>
<dbReference type="Pfam" id="PF01757">
    <property type="entry name" value="Acyl_transf_3"/>
    <property type="match status" value="1"/>
</dbReference>
<keyword evidence="4" id="KW-1185">Reference proteome</keyword>
<dbReference type="PANTHER" id="PTHR23028">
    <property type="entry name" value="ACETYLTRANSFERASE"/>
    <property type="match status" value="1"/>
</dbReference>
<dbReference type="InterPro" id="IPR050879">
    <property type="entry name" value="Acyltransferase_3"/>
</dbReference>